<name>A0ABX5KMQ4_9BURK</name>
<sequence>MDDLRELVAWLQRCWIDGGRTMQSHEAGRFRDAAEQARLDLERYRDDENDRETQ</sequence>
<keyword evidence="2" id="KW-1185">Reference proteome</keyword>
<dbReference type="Proteomes" id="UP000245712">
    <property type="component" value="Unassembled WGS sequence"/>
</dbReference>
<gene>
    <name evidence="1" type="ORF">C7402_111154</name>
</gene>
<dbReference type="RefSeq" id="WP_165841966.1">
    <property type="nucleotide sequence ID" value="NZ_QEOB01000011.1"/>
</dbReference>
<dbReference type="EMBL" id="QEOB01000011">
    <property type="protein sequence ID" value="PVX81252.1"/>
    <property type="molecule type" value="Genomic_DNA"/>
</dbReference>
<proteinExistence type="predicted"/>
<protein>
    <submittedName>
        <fullName evidence="1">Uncharacterized protein</fullName>
    </submittedName>
</protein>
<reference evidence="1 2" key="1">
    <citation type="submission" date="2018-05" db="EMBL/GenBank/DDBJ databases">
        <title>Genomic Encyclopedia of Type Strains, Phase IV (KMG-V): Genome sequencing to study the core and pangenomes of soil and plant-associated prokaryotes.</title>
        <authorList>
            <person name="Whitman W."/>
        </authorList>
    </citation>
    <scope>NUCLEOTIDE SEQUENCE [LARGE SCALE GENOMIC DNA]</scope>
    <source>
        <strain evidence="1 2">SCZa-39</strain>
    </source>
</reference>
<comment type="caution">
    <text evidence="1">The sequence shown here is derived from an EMBL/GenBank/DDBJ whole genome shotgun (WGS) entry which is preliminary data.</text>
</comment>
<accession>A0ABX5KMQ4</accession>
<organism evidence="1 2">
    <name type="scientific">Paraburkholderia unamae</name>
    <dbReference type="NCBI Taxonomy" id="219649"/>
    <lineage>
        <taxon>Bacteria</taxon>
        <taxon>Pseudomonadati</taxon>
        <taxon>Pseudomonadota</taxon>
        <taxon>Betaproteobacteria</taxon>
        <taxon>Burkholderiales</taxon>
        <taxon>Burkholderiaceae</taxon>
        <taxon>Paraburkholderia</taxon>
    </lineage>
</organism>
<evidence type="ECO:0000313" key="1">
    <source>
        <dbReference type="EMBL" id="PVX81252.1"/>
    </source>
</evidence>
<evidence type="ECO:0000313" key="2">
    <source>
        <dbReference type="Proteomes" id="UP000245712"/>
    </source>
</evidence>